<dbReference type="SUPFAM" id="SSF52540">
    <property type="entry name" value="P-loop containing nucleoside triphosphate hydrolases"/>
    <property type="match status" value="1"/>
</dbReference>
<dbReference type="PANTHER" id="PTHR12788">
    <property type="entry name" value="PROTEIN-TYROSINE SULFOTRANSFERASE 2"/>
    <property type="match status" value="1"/>
</dbReference>
<keyword evidence="1 2" id="KW-0808">Transferase</keyword>
<dbReference type="PANTHER" id="PTHR12788:SF10">
    <property type="entry name" value="PROTEIN-TYROSINE SULFOTRANSFERASE"/>
    <property type="match status" value="1"/>
</dbReference>
<sequence length="464" mass="50888">MPSADAAITRQRMEALRLAELALRQGDAAACIAALLALAGEAQDDPRLLQEIASRLAALGRHEDAERCSARALALCPDDPEYLYNHATALIALGRLDEAEAALDAVIAKAPGDGDAWYNRATLRKQTPARNHVDALRAQCEATPVASPMQVPLHYALAKELEDLGEYAAAFAALKQGADARRRGLSYRVEDDVATMRLIADAFDAGFFARKHAGCEDARPLFVVGLPRSGTTLVDRILGSHSRVTSRGESTDLAMALMQCAGPASGKAELVRKSTTLDFRALGERYCAHLSDGGALRQIDKTPLNILYLGIVAAALPQARIVHLRRNPMDACHAMYKTLFRMGYPFSYDLDDLARYWLAYDALMAHWRKLLPTERFLEVDYEDLVANQEAVSRRLVAHAGLDWEDACLQFERNQQASLTASAAQVRQPMYRSSVGLWRRYESELAPLAEALRAAGIDIEDKAVS</sequence>
<dbReference type="EMBL" id="CP060711">
    <property type="protein sequence ID" value="QNN45212.1"/>
    <property type="molecule type" value="Genomic_DNA"/>
</dbReference>
<keyword evidence="3" id="KW-1185">Reference proteome</keyword>
<organism evidence="2 3">
    <name type="scientific">Thermomonas brevis</name>
    <dbReference type="NCBI Taxonomy" id="215691"/>
    <lineage>
        <taxon>Bacteria</taxon>
        <taxon>Pseudomonadati</taxon>
        <taxon>Pseudomonadota</taxon>
        <taxon>Gammaproteobacteria</taxon>
        <taxon>Lysobacterales</taxon>
        <taxon>Lysobacteraceae</taxon>
        <taxon>Thermomonas</taxon>
    </lineage>
</organism>
<proteinExistence type="predicted"/>
<evidence type="ECO:0000313" key="3">
    <source>
        <dbReference type="Proteomes" id="UP000515977"/>
    </source>
</evidence>
<evidence type="ECO:0000256" key="1">
    <source>
        <dbReference type="ARBA" id="ARBA00022679"/>
    </source>
</evidence>
<dbReference type="GO" id="GO:0008476">
    <property type="term" value="F:protein-tyrosine sulfotransferase activity"/>
    <property type="evidence" value="ECO:0007669"/>
    <property type="project" value="InterPro"/>
</dbReference>
<dbReference type="Gene3D" id="1.25.40.10">
    <property type="entry name" value="Tetratricopeptide repeat domain"/>
    <property type="match status" value="1"/>
</dbReference>
<dbReference type="Pfam" id="PF14559">
    <property type="entry name" value="TPR_19"/>
    <property type="match status" value="1"/>
</dbReference>
<name>A0A7G9QPD7_9GAMM</name>
<dbReference type="SMART" id="SM00028">
    <property type="entry name" value="TPR"/>
    <property type="match status" value="3"/>
</dbReference>
<accession>A0A7G9QPD7</accession>
<dbReference type="KEGG" id="tbv:H9L17_08100"/>
<dbReference type="RefSeq" id="WP_187568979.1">
    <property type="nucleotide sequence ID" value="NZ_CP060711.1"/>
</dbReference>
<dbReference type="InterPro" id="IPR019734">
    <property type="entry name" value="TPR_rpt"/>
</dbReference>
<dbReference type="InterPro" id="IPR011990">
    <property type="entry name" value="TPR-like_helical_dom_sf"/>
</dbReference>
<reference evidence="2 3" key="1">
    <citation type="submission" date="2020-08" db="EMBL/GenBank/DDBJ databases">
        <title>Genome sequence of Thermomonas brevis KACC 16975T.</title>
        <authorList>
            <person name="Hyun D.-W."/>
            <person name="Bae J.-W."/>
        </authorList>
    </citation>
    <scope>NUCLEOTIDE SEQUENCE [LARGE SCALE GENOMIC DNA]</scope>
    <source>
        <strain evidence="2 3">KACC 16975</strain>
    </source>
</reference>
<dbReference type="Pfam" id="PF13469">
    <property type="entry name" value="Sulfotransfer_3"/>
    <property type="match status" value="1"/>
</dbReference>
<evidence type="ECO:0000313" key="2">
    <source>
        <dbReference type="EMBL" id="QNN45212.1"/>
    </source>
</evidence>
<dbReference type="AlphaFoldDB" id="A0A7G9QPD7"/>
<dbReference type="SUPFAM" id="SSF48452">
    <property type="entry name" value="TPR-like"/>
    <property type="match status" value="1"/>
</dbReference>
<dbReference type="Proteomes" id="UP000515977">
    <property type="component" value="Chromosome"/>
</dbReference>
<dbReference type="InterPro" id="IPR027417">
    <property type="entry name" value="P-loop_NTPase"/>
</dbReference>
<dbReference type="InterPro" id="IPR026634">
    <property type="entry name" value="TPST-like"/>
</dbReference>
<protein>
    <submittedName>
        <fullName evidence="2">Sulfotransferase</fullName>
    </submittedName>
</protein>
<gene>
    <name evidence="2" type="ORF">H9L17_08100</name>
</gene>
<dbReference type="Gene3D" id="3.40.50.300">
    <property type="entry name" value="P-loop containing nucleotide triphosphate hydrolases"/>
    <property type="match status" value="1"/>
</dbReference>